<feature type="signal peptide" evidence="1">
    <location>
        <begin position="1"/>
        <end position="32"/>
    </location>
</feature>
<dbReference type="RefSeq" id="WP_346161869.1">
    <property type="nucleotide sequence ID" value="NZ_BAAAOQ010000001.1"/>
</dbReference>
<dbReference type="Pfam" id="PF05257">
    <property type="entry name" value="CHAP"/>
    <property type="match status" value="1"/>
</dbReference>
<protein>
    <recommendedName>
        <fullName evidence="2">Peptidase C51 domain-containing protein</fullName>
    </recommendedName>
</protein>
<sequence length="250" mass="27184">MSAIRTAKTTAVAGAVLAMSLGSLMTAGPAHAATAPGKLVAQQALGQYTSSNAEVQKRKYEGDAKGGDSERNNCNFYTGFWTAKANLRWDRTSAPRKGTITNRQACGTSKGYMYIKVGGAWKKKWTDIKWTSRAWCADFAKYAWYWGKADISGLNAAADSFRAYGKAKHTWHTKAQVASGRYRPKPGDVVSYDNNGDGRADHVGVVTSYSSARKVYHSVEGNTSLERLTYKKSQPATAGRVLGYTTPKAR</sequence>
<evidence type="ECO:0000259" key="2">
    <source>
        <dbReference type="PROSITE" id="PS50911"/>
    </source>
</evidence>
<organism evidence="3 4">
    <name type="scientific">Streptomyces bangladeshensis</name>
    <dbReference type="NCBI Taxonomy" id="295352"/>
    <lineage>
        <taxon>Bacteria</taxon>
        <taxon>Bacillati</taxon>
        <taxon>Actinomycetota</taxon>
        <taxon>Actinomycetes</taxon>
        <taxon>Kitasatosporales</taxon>
        <taxon>Streptomycetaceae</taxon>
        <taxon>Streptomyces</taxon>
    </lineage>
</organism>
<name>A0ABN3BAA6_9ACTN</name>
<reference evidence="3 4" key="1">
    <citation type="journal article" date="2019" name="Int. J. Syst. Evol. Microbiol.">
        <title>The Global Catalogue of Microorganisms (GCM) 10K type strain sequencing project: providing services to taxonomists for standard genome sequencing and annotation.</title>
        <authorList>
            <consortium name="The Broad Institute Genomics Platform"/>
            <consortium name="The Broad Institute Genome Sequencing Center for Infectious Disease"/>
            <person name="Wu L."/>
            <person name="Ma J."/>
        </authorList>
    </citation>
    <scope>NUCLEOTIDE SEQUENCE [LARGE SCALE GENOMIC DNA]</scope>
    <source>
        <strain evidence="3 4">JCM 14924</strain>
    </source>
</reference>
<dbReference type="InterPro" id="IPR038765">
    <property type="entry name" value="Papain-like_cys_pep_sf"/>
</dbReference>
<gene>
    <name evidence="3" type="ORF">GCM10009787_01710</name>
</gene>
<dbReference type="SUPFAM" id="SSF54001">
    <property type="entry name" value="Cysteine proteinases"/>
    <property type="match status" value="1"/>
</dbReference>
<keyword evidence="1" id="KW-0732">Signal</keyword>
<dbReference type="InterPro" id="IPR007921">
    <property type="entry name" value="CHAP_dom"/>
</dbReference>
<dbReference type="Gene3D" id="3.90.1720.10">
    <property type="entry name" value="endopeptidase domain like (from Nostoc punctiforme)"/>
    <property type="match status" value="1"/>
</dbReference>
<dbReference type="PROSITE" id="PS50911">
    <property type="entry name" value="CHAP"/>
    <property type="match status" value="1"/>
</dbReference>
<proteinExistence type="predicted"/>
<dbReference type="EMBL" id="BAAAOQ010000001">
    <property type="protein sequence ID" value="GAA2190865.1"/>
    <property type="molecule type" value="Genomic_DNA"/>
</dbReference>
<dbReference type="Proteomes" id="UP001501391">
    <property type="component" value="Unassembled WGS sequence"/>
</dbReference>
<accession>A0ABN3BAA6</accession>
<evidence type="ECO:0000313" key="3">
    <source>
        <dbReference type="EMBL" id="GAA2190865.1"/>
    </source>
</evidence>
<evidence type="ECO:0000313" key="4">
    <source>
        <dbReference type="Proteomes" id="UP001501391"/>
    </source>
</evidence>
<feature type="domain" description="Peptidase C51" evidence="2">
    <location>
        <begin position="111"/>
        <end position="246"/>
    </location>
</feature>
<comment type="caution">
    <text evidence="3">The sequence shown here is derived from an EMBL/GenBank/DDBJ whole genome shotgun (WGS) entry which is preliminary data.</text>
</comment>
<evidence type="ECO:0000256" key="1">
    <source>
        <dbReference type="SAM" id="SignalP"/>
    </source>
</evidence>
<feature type="chain" id="PRO_5046770643" description="Peptidase C51 domain-containing protein" evidence="1">
    <location>
        <begin position="33"/>
        <end position="250"/>
    </location>
</feature>
<keyword evidence="4" id="KW-1185">Reference proteome</keyword>